<dbReference type="InParanoid" id="A0A0C3JZY5"/>
<name>A0A0C3JZY5_PISTI</name>
<gene>
    <name evidence="1" type="ORF">M404DRAFT_1001836</name>
</gene>
<sequence length="105" mass="11323">MSPGRPPPRISHLSFDRNEADGISPYPVTFGGRRTASMQSKAACKTTCGSSVLSFRIRAGNESCPDGEARWHGLSISIATDYNDFLYEPSSNTPIANAWIGSSKI</sequence>
<evidence type="ECO:0000313" key="1">
    <source>
        <dbReference type="EMBL" id="KIO02922.1"/>
    </source>
</evidence>
<dbReference type="EMBL" id="KN831979">
    <property type="protein sequence ID" value="KIO02922.1"/>
    <property type="molecule type" value="Genomic_DNA"/>
</dbReference>
<organism evidence="1 2">
    <name type="scientific">Pisolithus tinctorius Marx 270</name>
    <dbReference type="NCBI Taxonomy" id="870435"/>
    <lineage>
        <taxon>Eukaryota</taxon>
        <taxon>Fungi</taxon>
        <taxon>Dikarya</taxon>
        <taxon>Basidiomycota</taxon>
        <taxon>Agaricomycotina</taxon>
        <taxon>Agaricomycetes</taxon>
        <taxon>Agaricomycetidae</taxon>
        <taxon>Boletales</taxon>
        <taxon>Sclerodermatineae</taxon>
        <taxon>Pisolithaceae</taxon>
        <taxon>Pisolithus</taxon>
    </lineage>
</organism>
<dbReference type="AlphaFoldDB" id="A0A0C3JZY5"/>
<evidence type="ECO:0000313" key="2">
    <source>
        <dbReference type="Proteomes" id="UP000054217"/>
    </source>
</evidence>
<protein>
    <submittedName>
        <fullName evidence="1">Uncharacterized protein</fullName>
    </submittedName>
</protein>
<dbReference type="Proteomes" id="UP000054217">
    <property type="component" value="Unassembled WGS sequence"/>
</dbReference>
<proteinExistence type="predicted"/>
<reference evidence="2" key="2">
    <citation type="submission" date="2015-01" db="EMBL/GenBank/DDBJ databases">
        <title>Evolutionary Origins and Diversification of the Mycorrhizal Mutualists.</title>
        <authorList>
            <consortium name="DOE Joint Genome Institute"/>
            <consortium name="Mycorrhizal Genomics Consortium"/>
            <person name="Kohler A."/>
            <person name="Kuo A."/>
            <person name="Nagy L.G."/>
            <person name="Floudas D."/>
            <person name="Copeland A."/>
            <person name="Barry K.W."/>
            <person name="Cichocki N."/>
            <person name="Veneault-Fourrey C."/>
            <person name="LaButti K."/>
            <person name="Lindquist E.A."/>
            <person name="Lipzen A."/>
            <person name="Lundell T."/>
            <person name="Morin E."/>
            <person name="Murat C."/>
            <person name="Riley R."/>
            <person name="Ohm R."/>
            <person name="Sun H."/>
            <person name="Tunlid A."/>
            <person name="Henrissat B."/>
            <person name="Grigoriev I.V."/>
            <person name="Hibbett D.S."/>
            <person name="Martin F."/>
        </authorList>
    </citation>
    <scope>NUCLEOTIDE SEQUENCE [LARGE SCALE GENOMIC DNA]</scope>
    <source>
        <strain evidence="2">Marx 270</strain>
    </source>
</reference>
<reference evidence="1 2" key="1">
    <citation type="submission" date="2014-04" db="EMBL/GenBank/DDBJ databases">
        <authorList>
            <consortium name="DOE Joint Genome Institute"/>
            <person name="Kuo A."/>
            <person name="Kohler A."/>
            <person name="Costa M.D."/>
            <person name="Nagy L.G."/>
            <person name="Floudas D."/>
            <person name="Copeland A."/>
            <person name="Barry K.W."/>
            <person name="Cichocki N."/>
            <person name="Veneault-Fourrey C."/>
            <person name="LaButti K."/>
            <person name="Lindquist E.A."/>
            <person name="Lipzen A."/>
            <person name="Lundell T."/>
            <person name="Morin E."/>
            <person name="Murat C."/>
            <person name="Sun H."/>
            <person name="Tunlid A."/>
            <person name="Henrissat B."/>
            <person name="Grigoriev I.V."/>
            <person name="Hibbett D.S."/>
            <person name="Martin F."/>
            <person name="Nordberg H.P."/>
            <person name="Cantor M.N."/>
            <person name="Hua S.X."/>
        </authorList>
    </citation>
    <scope>NUCLEOTIDE SEQUENCE [LARGE SCALE GENOMIC DNA]</scope>
    <source>
        <strain evidence="1 2">Marx 270</strain>
    </source>
</reference>
<accession>A0A0C3JZY5</accession>
<dbReference type="HOGENOM" id="CLU_2237705_0_0_1"/>
<keyword evidence="2" id="KW-1185">Reference proteome</keyword>